<name>A0A5P9P4Q0_9EURY</name>
<dbReference type="RefSeq" id="WP_152941774.1">
    <property type="nucleotide sequence ID" value="NZ_CP045488.1"/>
</dbReference>
<organism evidence="3 4">
    <name type="scientific">Natronorubrum aibiense</name>
    <dbReference type="NCBI Taxonomy" id="348826"/>
    <lineage>
        <taxon>Archaea</taxon>
        <taxon>Methanobacteriati</taxon>
        <taxon>Methanobacteriota</taxon>
        <taxon>Stenosarchaea group</taxon>
        <taxon>Halobacteria</taxon>
        <taxon>Halobacteriales</taxon>
        <taxon>Natrialbaceae</taxon>
        <taxon>Natronorubrum</taxon>
    </lineage>
</organism>
<dbReference type="KEGG" id="nas:GCU68_11570"/>
<gene>
    <name evidence="3" type="ORF">GCU68_11570</name>
</gene>
<evidence type="ECO:0000313" key="4">
    <source>
        <dbReference type="Proteomes" id="UP000326170"/>
    </source>
</evidence>
<keyword evidence="4" id="KW-1185">Reference proteome</keyword>
<comment type="similarity">
    <text evidence="1">Belongs to the universal stress protein A family.</text>
</comment>
<evidence type="ECO:0000259" key="2">
    <source>
        <dbReference type="Pfam" id="PF00582"/>
    </source>
</evidence>
<dbReference type="SUPFAM" id="SSF52402">
    <property type="entry name" value="Adenine nucleotide alpha hydrolases-like"/>
    <property type="match status" value="1"/>
</dbReference>
<dbReference type="OrthoDB" id="105697at2157"/>
<dbReference type="PANTHER" id="PTHR46268">
    <property type="entry name" value="STRESS RESPONSE PROTEIN NHAX"/>
    <property type="match status" value="1"/>
</dbReference>
<dbReference type="InterPro" id="IPR006015">
    <property type="entry name" value="Universal_stress_UspA"/>
</dbReference>
<feature type="domain" description="UspA" evidence="2">
    <location>
        <begin position="1"/>
        <end position="143"/>
    </location>
</feature>
<dbReference type="InterPro" id="IPR014729">
    <property type="entry name" value="Rossmann-like_a/b/a_fold"/>
</dbReference>
<reference evidence="3 4" key="1">
    <citation type="journal article" date="2007" name="Int. J. Syst. Evol. Microbiol.">
        <title>Natronorubrum sulfidifaciens sp. nov., an extremely haloalkaliphilic archaeon isolated from Aiding salt lake in Xin-Jiang, China.</title>
        <authorList>
            <person name="Cui H.L."/>
            <person name="Tohty D."/>
            <person name="Liu H.C."/>
            <person name="Liu S.J."/>
            <person name="Oren A."/>
            <person name="Zhou P.J."/>
        </authorList>
    </citation>
    <scope>NUCLEOTIDE SEQUENCE [LARGE SCALE GENOMIC DNA]</scope>
    <source>
        <strain evidence="3 4">7-3</strain>
    </source>
</reference>
<protein>
    <submittedName>
        <fullName evidence="3">Universal stress protein</fullName>
    </submittedName>
</protein>
<proteinExistence type="inferred from homology"/>
<dbReference type="Proteomes" id="UP000326170">
    <property type="component" value="Chromosome"/>
</dbReference>
<dbReference type="Pfam" id="PF00582">
    <property type="entry name" value="Usp"/>
    <property type="match status" value="1"/>
</dbReference>
<dbReference type="AlphaFoldDB" id="A0A5P9P4Q0"/>
<dbReference type="EMBL" id="CP045488">
    <property type="protein sequence ID" value="QFU83129.1"/>
    <property type="molecule type" value="Genomic_DNA"/>
</dbReference>
<dbReference type="InterPro" id="IPR006016">
    <property type="entry name" value="UspA"/>
</dbReference>
<sequence>MTKHVLVPLNGSESSWDAVSYAFEQYNGERITVLHVVDPIEGSYTGSDDYDSAAFDRAVERGEELCEEAKAMLEEAGLDSSTIFETVVETGRPSHTILEVADERDADHIVMGSHGRSGLSRILLGSVAETVARRASVPVTIVR</sequence>
<dbReference type="PRINTS" id="PR01438">
    <property type="entry name" value="UNVRSLSTRESS"/>
</dbReference>
<evidence type="ECO:0000256" key="1">
    <source>
        <dbReference type="ARBA" id="ARBA00008791"/>
    </source>
</evidence>
<dbReference type="CDD" id="cd00293">
    <property type="entry name" value="USP-like"/>
    <property type="match status" value="1"/>
</dbReference>
<dbReference type="Gene3D" id="3.40.50.620">
    <property type="entry name" value="HUPs"/>
    <property type="match status" value="1"/>
</dbReference>
<accession>A0A5P9P4Q0</accession>
<dbReference type="PANTHER" id="PTHR46268:SF24">
    <property type="entry name" value="UNIVERSAL STRESS PROTEIN"/>
    <property type="match status" value="1"/>
</dbReference>
<evidence type="ECO:0000313" key="3">
    <source>
        <dbReference type="EMBL" id="QFU83129.1"/>
    </source>
</evidence>
<dbReference type="GeneID" id="42301692"/>